<dbReference type="InterPro" id="IPR022185">
    <property type="entry name" value="DUF3712"/>
</dbReference>
<dbReference type="EMBL" id="CP042200">
    <property type="protein sequence ID" value="QDS76797.1"/>
    <property type="molecule type" value="Genomic_DNA"/>
</dbReference>
<keyword evidence="2" id="KW-1185">Reference proteome</keyword>
<evidence type="ECO:0000313" key="2">
    <source>
        <dbReference type="Proteomes" id="UP000316270"/>
    </source>
</evidence>
<dbReference type="OrthoDB" id="10039566at2759"/>
<organism evidence="1 2">
    <name type="scientific">Venturia effusa</name>
    <dbReference type="NCBI Taxonomy" id="50376"/>
    <lineage>
        <taxon>Eukaryota</taxon>
        <taxon>Fungi</taxon>
        <taxon>Dikarya</taxon>
        <taxon>Ascomycota</taxon>
        <taxon>Pezizomycotina</taxon>
        <taxon>Dothideomycetes</taxon>
        <taxon>Pleosporomycetidae</taxon>
        <taxon>Venturiales</taxon>
        <taxon>Venturiaceae</taxon>
        <taxon>Venturia</taxon>
    </lineage>
</organism>
<sequence>MTTCGLAKALSIIKSPIESTRSKWILLKSFAKMDRIIQAIVNQSKIEVLSYDISEATATSFVTSIEARITGAGPVYGTILAMPVDVTGPAGNFAILAVGDIKITPSGATISIVNQKIEVTDMTAFLAFIKAILQEEKCELSLFAKSATIKALMMRRTIEFSKPAEMIGWKGLKAEFVDIKPGTVVVKIDSPSQTSIDFGLADFELRDRSGLVLAKLTGLLKVEKGETTHELDMSLIARPDNKGENEDVLRLVGVSIASQTWLKKVITNFSVDIAIGKEWIDAAVFTS</sequence>
<proteinExistence type="predicted"/>
<dbReference type="Proteomes" id="UP000316270">
    <property type="component" value="Chromosome 16"/>
</dbReference>
<name>A0A517LMC9_9PEZI</name>
<protein>
    <submittedName>
        <fullName evidence="1">Uncharacterized protein</fullName>
    </submittedName>
</protein>
<dbReference type="AlphaFoldDB" id="A0A517LMC9"/>
<reference evidence="1 2" key="1">
    <citation type="submission" date="2019-07" db="EMBL/GenBank/DDBJ databases">
        <title>Finished genome of Venturia effusa.</title>
        <authorList>
            <person name="Young C.A."/>
            <person name="Cox M.P."/>
            <person name="Ganley A.R.D."/>
            <person name="David W.J."/>
        </authorList>
    </citation>
    <scope>NUCLEOTIDE SEQUENCE [LARGE SCALE GENOMIC DNA]</scope>
    <source>
        <strain evidence="2">albino</strain>
    </source>
</reference>
<gene>
    <name evidence="1" type="ORF">FKW77_002356</name>
</gene>
<evidence type="ECO:0000313" key="1">
    <source>
        <dbReference type="EMBL" id="QDS76797.1"/>
    </source>
</evidence>
<dbReference type="Pfam" id="PF12505">
    <property type="entry name" value="DUF3712"/>
    <property type="match status" value="1"/>
</dbReference>
<accession>A0A517LMC9</accession>